<gene>
    <name evidence="2" type="ORF">EMA8858_01667</name>
</gene>
<sequence length="488" mass="54835">MDSHLYKDQRKNMNYDFNNYNTENFFDEMVTPDGNPRIGNQFLKNKIENLAFENLKNKQKAAERSMVSAGITFNVYSEDGGTERIIPIDIVPRIIDSQEWDNLERGLVQRITALNLFLQDIYNEQKIIRDGIIPREIIESSKGFLPECKGLTPPQGVWIHITGTDLIRDNNGVFTVLEDNLRCPSGVSYMLENRELSKQTFPDVLSQSNVRSISEYPAKLLEVLRYTSGRPDPTVAVLTPGIYNSAYFEHSYLAQQMGVELVDYRDLVVVGDYLKMRTTTGFKTVDVLYRRIDDTFLDPKTFNPHSLIGIPGLFDVYKKGNIGLANAPGTGVADDKVVYAYVPRIIKYYLGEDALIPNVETYLCGEPDSMKYVLENIEKLVVKEANEAGGYGMLIGPKADKAEHDKFRALIKNNPRNYIAQPTISLSRSPCLVENGLEGRHVDLRPYILYGNGIHVTPGGLTRVALKKGSLVVNSSQGGGSKDTWVLK</sequence>
<dbReference type="InterPro" id="IPR051680">
    <property type="entry name" value="ATP-dep_Glu-Cys_Ligase-2"/>
</dbReference>
<dbReference type="InterPro" id="IPR016450">
    <property type="entry name" value="UCP005522"/>
</dbReference>
<accession>A0ABM9APK1</accession>
<dbReference type="Gene3D" id="3.30.1490.270">
    <property type="match status" value="1"/>
</dbReference>
<dbReference type="PANTHER" id="PTHR34595:SF7">
    <property type="entry name" value="SLL1039 PROTEIN"/>
    <property type="match status" value="1"/>
</dbReference>
<protein>
    <recommendedName>
        <fullName evidence="1">Circularly permuted ATP-grasp type 2 domain-containing protein</fullName>
    </recommendedName>
</protein>
<name>A0ABM9APK1_9BACT</name>
<dbReference type="InterPro" id="IPR025841">
    <property type="entry name" value="CP_ATPgrasp_2"/>
</dbReference>
<evidence type="ECO:0000313" key="3">
    <source>
        <dbReference type="Proteomes" id="UP000837932"/>
    </source>
</evidence>
<keyword evidence="3" id="KW-1185">Reference proteome</keyword>
<dbReference type="EMBL" id="CAKLPY010000001">
    <property type="protein sequence ID" value="CAH0995544.1"/>
    <property type="molecule type" value="Genomic_DNA"/>
</dbReference>
<proteinExistence type="predicted"/>
<dbReference type="Proteomes" id="UP000837932">
    <property type="component" value="Unassembled WGS sequence"/>
</dbReference>
<dbReference type="PIRSF" id="PIRSF005522">
    <property type="entry name" value="UCP005522"/>
    <property type="match status" value="1"/>
</dbReference>
<evidence type="ECO:0000313" key="2">
    <source>
        <dbReference type="EMBL" id="CAH0995544.1"/>
    </source>
</evidence>
<reference evidence="2" key="1">
    <citation type="submission" date="2021-12" db="EMBL/GenBank/DDBJ databases">
        <authorList>
            <person name="Rodrigo-Torres L."/>
            <person name="Arahal R. D."/>
            <person name="Lucena T."/>
        </authorList>
    </citation>
    <scope>NUCLEOTIDE SEQUENCE</scope>
    <source>
        <strain evidence="2">CECT 8858</strain>
    </source>
</reference>
<feature type="domain" description="Circularly permuted ATP-grasp type 2" evidence="1">
    <location>
        <begin position="92"/>
        <end position="465"/>
    </location>
</feature>
<comment type="caution">
    <text evidence="2">The sequence shown here is derived from an EMBL/GenBank/DDBJ whole genome shotgun (WGS) entry which is preliminary data.</text>
</comment>
<evidence type="ECO:0000259" key="1">
    <source>
        <dbReference type="Pfam" id="PF14403"/>
    </source>
</evidence>
<dbReference type="PANTHER" id="PTHR34595">
    <property type="entry name" value="BLR5612 PROTEIN"/>
    <property type="match status" value="1"/>
</dbReference>
<dbReference type="Gene3D" id="3.40.50.11290">
    <property type="match status" value="1"/>
</dbReference>
<dbReference type="SUPFAM" id="SSF56059">
    <property type="entry name" value="Glutathione synthetase ATP-binding domain-like"/>
    <property type="match status" value="1"/>
</dbReference>
<dbReference type="Pfam" id="PF14403">
    <property type="entry name" value="CP_ATPgrasp_2"/>
    <property type="match status" value="1"/>
</dbReference>
<organism evidence="2 3">
    <name type="scientific">Emticicia aquatica</name>
    <dbReference type="NCBI Taxonomy" id="1681835"/>
    <lineage>
        <taxon>Bacteria</taxon>
        <taxon>Pseudomonadati</taxon>
        <taxon>Bacteroidota</taxon>
        <taxon>Cytophagia</taxon>
        <taxon>Cytophagales</taxon>
        <taxon>Leadbetterellaceae</taxon>
        <taxon>Emticicia</taxon>
    </lineage>
</organism>